<keyword evidence="1" id="KW-0732">Signal</keyword>
<accession>A0A7Y9UM76</accession>
<dbReference type="RefSeq" id="WP_179517618.1">
    <property type="nucleotide sequence ID" value="NZ_JACCAC010000001.1"/>
</dbReference>
<feature type="chain" id="PRO_5030537186" description="ATP/GTP-binding protein" evidence="1">
    <location>
        <begin position="38"/>
        <end position="302"/>
    </location>
</feature>
<gene>
    <name evidence="2" type="ORF">BJ989_001425</name>
</gene>
<organism evidence="2 3">
    <name type="scientific">Nocardioides perillae</name>
    <dbReference type="NCBI Taxonomy" id="1119534"/>
    <lineage>
        <taxon>Bacteria</taxon>
        <taxon>Bacillati</taxon>
        <taxon>Actinomycetota</taxon>
        <taxon>Actinomycetes</taxon>
        <taxon>Propionibacteriales</taxon>
        <taxon>Nocardioidaceae</taxon>
        <taxon>Nocardioides</taxon>
    </lineage>
</organism>
<dbReference type="Proteomes" id="UP000544110">
    <property type="component" value="Unassembled WGS sequence"/>
</dbReference>
<feature type="signal peptide" evidence="1">
    <location>
        <begin position="1"/>
        <end position="37"/>
    </location>
</feature>
<evidence type="ECO:0000256" key="1">
    <source>
        <dbReference type="SAM" id="SignalP"/>
    </source>
</evidence>
<comment type="caution">
    <text evidence="2">The sequence shown here is derived from an EMBL/GenBank/DDBJ whole genome shotgun (WGS) entry which is preliminary data.</text>
</comment>
<name>A0A7Y9UM76_9ACTN</name>
<evidence type="ECO:0008006" key="4">
    <source>
        <dbReference type="Google" id="ProtNLM"/>
    </source>
</evidence>
<reference evidence="2 3" key="1">
    <citation type="submission" date="2020-07" db="EMBL/GenBank/DDBJ databases">
        <title>Sequencing the genomes of 1000 actinobacteria strains.</title>
        <authorList>
            <person name="Klenk H.-P."/>
        </authorList>
    </citation>
    <scope>NUCLEOTIDE SEQUENCE [LARGE SCALE GENOMIC DNA]</scope>
    <source>
        <strain evidence="2 3">DSM 24552</strain>
    </source>
</reference>
<evidence type="ECO:0000313" key="2">
    <source>
        <dbReference type="EMBL" id="NYG55121.1"/>
    </source>
</evidence>
<dbReference type="EMBL" id="JACCAC010000001">
    <property type="protein sequence ID" value="NYG55121.1"/>
    <property type="molecule type" value="Genomic_DNA"/>
</dbReference>
<sequence length="302" mass="30933">MSAVTGDRPRVWRRLLAALPLLAGLLLVVVPAGPAAADPVCTPPAQATWTPGGGYSCTVPGGGGGGGSEGGGDGGGSSEPTCVLTGDYTFCAGATPCRQFEGHPPYIAPEGPQPSPEAVWTIRECAGQPIDVFWSTDEEPQPPSLAEQAQTAIGQIDLTMPAVRTSPAGRTIVNLPTWFWVDGEQPELTGSSAFGLVAIATAQELRVDPGDGSPAFTCPWVTSAEEAEASCTYAYPRASWDGAASHDGRPAHEAVVTTTFALRFEVGGTPVTIPGAPTTLPGPPSTAVVRVDEVQSLVRSTG</sequence>
<protein>
    <recommendedName>
        <fullName evidence="4">ATP/GTP-binding protein</fullName>
    </recommendedName>
</protein>
<keyword evidence="3" id="KW-1185">Reference proteome</keyword>
<evidence type="ECO:0000313" key="3">
    <source>
        <dbReference type="Proteomes" id="UP000544110"/>
    </source>
</evidence>
<proteinExistence type="predicted"/>
<dbReference type="AlphaFoldDB" id="A0A7Y9UM76"/>